<dbReference type="GeneID" id="37031538"/>
<feature type="compositionally biased region" description="Polar residues" evidence="1">
    <location>
        <begin position="522"/>
        <end position="535"/>
    </location>
</feature>
<feature type="compositionally biased region" description="Low complexity" evidence="1">
    <location>
        <begin position="12"/>
        <end position="30"/>
    </location>
</feature>
<feature type="compositionally biased region" description="Polar residues" evidence="1">
    <location>
        <begin position="252"/>
        <end position="280"/>
    </location>
</feature>
<keyword evidence="3" id="KW-1185">Reference proteome</keyword>
<feature type="compositionally biased region" description="Polar residues" evidence="1">
    <location>
        <begin position="87"/>
        <end position="98"/>
    </location>
</feature>
<sequence length="611" mass="64563">MSSLFDSLNFPSSSQQRSSQSSQQDQPYEQQHQRTSRKSASPTKRSRDRGPQVFWHAPPSQSLPSLGHDDETSQAGPSRLPAVPPSANASTLQDQLLQHRSRASSSSSSASVASTSTTSSLRPLHRRSKLTRPPPRRFPSAAASGPLRRHASSSAAFAHHSQQQQQHHADLDAFAPPLGKRADSNGTGAGEGRVQRLLEDLTLQLQQQDEEGDESQERVGIGGHDADGVMSLDDDSWERDLDDDLLGPCARQRNSPAIQSSQKAKRSTAINSNSSLITPRSSREKRPTPTKGKPTLSSWERTATFPPSGSPANGTSTLGKSSATLVGGTSAARKDLHLLDLSDFMEEDEGNEEQVDGTSAALADPPPQAFKAKARDPVAPANFYGPPKTNSTSKAQAAPGKGRIPSSPFERSHSHGEVNEPVQRRATKRSREVATLAQPSGAGMEAVGQTAASLDQQAASEREGNGDVDDLPDPRHLRRARTTSTSPTKRSGTAVSSITNPPAGATVPAKKRLGSAVALAGRSTSAGSRAPSPTNGFRPGATLGSASQQGRSTACRPAGLVRTSRTASGGLGLTQRQKVFSSSKATTRVGDEEAEAAMRDFLADEEAGYVT</sequence>
<evidence type="ECO:0000256" key="1">
    <source>
        <dbReference type="SAM" id="MobiDB-lite"/>
    </source>
</evidence>
<dbReference type="AlphaFoldDB" id="A0A316UKF8"/>
<gene>
    <name evidence="2" type="ORF">BDZ90DRAFT_60791</name>
</gene>
<feature type="compositionally biased region" description="Polar residues" evidence="1">
    <location>
        <begin position="482"/>
        <end position="500"/>
    </location>
</feature>
<feature type="compositionally biased region" description="Acidic residues" evidence="1">
    <location>
        <begin position="343"/>
        <end position="355"/>
    </location>
</feature>
<accession>A0A316UKF8</accession>
<dbReference type="Proteomes" id="UP000245884">
    <property type="component" value="Unassembled WGS sequence"/>
</dbReference>
<feature type="compositionally biased region" description="Polar residues" evidence="1">
    <location>
        <begin position="450"/>
        <end position="459"/>
    </location>
</feature>
<feature type="region of interest" description="Disordered" evidence="1">
    <location>
        <begin position="1"/>
        <end position="323"/>
    </location>
</feature>
<feature type="compositionally biased region" description="Low complexity" evidence="1">
    <location>
        <begin position="103"/>
        <end position="120"/>
    </location>
</feature>
<feature type="region of interest" description="Disordered" evidence="1">
    <location>
        <begin position="342"/>
        <end position="556"/>
    </location>
</feature>
<name>A0A316UKF8_9BASI</name>
<feature type="compositionally biased region" description="Polar residues" evidence="1">
    <location>
        <begin position="1"/>
        <end position="11"/>
    </location>
</feature>
<reference evidence="2 3" key="1">
    <citation type="journal article" date="2018" name="Mol. Biol. Evol.">
        <title>Broad Genomic Sampling Reveals a Smut Pathogenic Ancestry of the Fungal Clade Ustilaginomycotina.</title>
        <authorList>
            <person name="Kijpornyongpan T."/>
            <person name="Mondo S.J."/>
            <person name="Barry K."/>
            <person name="Sandor L."/>
            <person name="Lee J."/>
            <person name="Lipzen A."/>
            <person name="Pangilinan J."/>
            <person name="LaButti K."/>
            <person name="Hainaut M."/>
            <person name="Henrissat B."/>
            <person name="Grigoriev I.V."/>
            <person name="Spatafora J.W."/>
            <person name="Aime M.C."/>
        </authorList>
    </citation>
    <scope>NUCLEOTIDE SEQUENCE [LARGE SCALE GENOMIC DNA]</scope>
    <source>
        <strain evidence="2 3">MCA 5214</strain>
    </source>
</reference>
<feature type="compositionally biased region" description="Low complexity" evidence="1">
    <location>
        <begin position="138"/>
        <end position="166"/>
    </location>
</feature>
<dbReference type="RefSeq" id="XP_025360331.1">
    <property type="nucleotide sequence ID" value="XM_025509715.1"/>
</dbReference>
<evidence type="ECO:0000313" key="3">
    <source>
        <dbReference type="Proteomes" id="UP000245884"/>
    </source>
</evidence>
<organism evidence="2 3">
    <name type="scientific">Jaminaea rosea</name>
    <dbReference type="NCBI Taxonomy" id="1569628"/>
    <lineage>
        <taxon>Eukaryota</taxon>
        <taxon>Fungi</taxon>
        <taxon>Dikarya</taxon>
        <taxon>Basidiomycota</taxon>
        <taxon>Ustilaginomycotina</taxon>
        <taxon>Exobasidiomycetes</taxon>
        <taxon>Microstromatales</taxon>
        <taxon>Microstromatales incertae sedis</taxon>
        <taxon>Jaminaea</taxon>
    </lineage>
</organism>
<dbReference type="EMBL" id="KZ819674">
    <property type="protein sequence ID" value="PWN25719.1"/>
    <property type="molecule type" value="Genomic_DNA"/>
</dbReference>
<protein>
    <submittedName>
        <fullName evidence="2">Uncharacterized protein</fullName>
    </submittedName>
</protein>
<evidence type="ECO:0000313" key="2">
    <source>
        <dbReference type="EMBL" id="PWN25719.1"/>
    </source>
</evidence>
<feature type="compositionally biased region" description="Polar residues" evidence="1">
    <location>
        <begin position="295"/>
        <end position="323"/>
    </location>
</feature>
<feature type="compositionally biased region" description="Acidic residues" evidence="1">
    <location>
        <begin position="232"/>
        <end position="245"/>
    </location>
</feature>
<proteinExistence type="predicted"/>